<feature type="region of interest" description="Disordered" evidence="1">
    <location>
        <begin position="1"/>
        <end position="26"/>
    </location>
</feature>
<feature type="compositionally biased region" description="Acidic residues" evidence="1">
    <location>
        <begin position="94"/>
        <end position="118"/>
    </location>
</feature>
<accession>A0A7S4PAU8</accession>
<sequence length="164" mass="18496">MQQGSRSPPSTILVHPRRRRGAPPTATILPPIRLRREQVEDLQKRYRQSDAANYLGISLTAMKNACKKLRLGPWPCSRTGDGEEEETTAGRDEERDESEGTSTEVIEEILFEEELEEGSSDKKEDMEGESGARQENLDLSQSIGGRDVRWKSELLDEALEHVMS</sequence>
<feature type="compositionally biased region" description="Polar residues" evidence="1">
    <location>
        <begin position="1"/>
        <end position="10"/>
    </location>
</feature>
<proteinExistence type="predicted"/>
<name>A0A7S4PAU8_GUITH</name>
<organism evidence="2">
    <name type="scientific">Guillardia theta</name>
    <name type="common">Cryptophyte</name>
    <name type="synonym">Cryptomonas phi</name>
    <dbReference type="NCBI Taxonomy" id="55529"/>
    <lineage>
        <taxon>Eukaryota</taxon>
        <taxon>Cryptophyceae</taxon>
        <taxon>Pyrenomonadales</taxon>
        <taxon>Geminigeraceae</taxon>
        <taxon>Guillardia</taxon>
    </lineage>
</organism>
<evidence type="ECO:0008006" key="3">
    <source>
        <dbReference type="Google" id="ProtNLM"/>
    </source>
</evidence>
<reference evidence="2" key="1">
    <citation type="submission" date="2021-01" db="EMBL/GenBank/DDBJ databases">
        <authorList>
            <person name="Corre E."/>
            <person name="Pelletier E."/>
            <person name="Niang G."/>
            <person name="Scheremetjew M."/>
            <person name="Finn R."/>
            <person name="Kale V."/>
            <person name="Holt S."/>
            <person name="Cochrane G."/>
            <person name="Meng A."/>
            <person name="Brown T."/>
            <person name="Cohen L."/>
        </authorList>
    </citation>
    <scope>NUCLEOTIDE SEQUENCE</scope>
    <source>
        <strain evidence="2">CCMP 2712</strain>
    </source>
</reference>
<evidence type="ECO:0000313" key="2">
    <source>
        <dbReference type="EMBL" id="CAE2329318.1"/>
    </source>
</evidence>
<dbReference type="EMBL" id="HBKN01041204">
    <property type="protein sequence ID" value="CAE2329318.1"/>
    <property type="molecule type" value="Transcribed_RNA"/>
</dbReference>
<dbReference type="AlphaFoldDB" id="A0A7S4PAU8"/>
<protein>
    <recommendedName>
        <fullName evidence="3">RWP-RK domain-containing protein</fullName>
    </recommendedName>
</protein>
<evidence type="ECO:0000256" key="1">
    <source>
        <dbReference type="SAM" id="MobiDB-lite"/>
    </source>
</evidence>
<feature type="region of interest" description="Disordered" evidence="1">
    <location>
        <begin position="71"/>
        <end position="142"/>
    </location>
</feature>
<feature type="compositionally biased region" description="Basic and acidic residues" evidence="1">
    <location>
        <begin position="119"/>
        <end position="136"/>
    </location>
</feature>
<gene>
    <name evidence="2" type="ORF">GTHE00462_LOCUS32207</name>
</gene>